<dbReference type="AlphaFoldDB" id="A0A8T1RSZ4"/>
<feature type="region of interest" description="Disordered" evidence="2">
    <location>
        <begin position="180"/>
        <end position="393"/>
    </location>
</feature>
<dbReference type="InterPro" id="IPR042277">
    <property type="entry name" value="IST1-like"/>
</dbReference>
<dbReference type="PANTHER" id="PTHR12161:SF60">
    <property type="entry name" value="REGULATOR OF VPS4 ACTIVITY IN THE MVB PATHWAY PROTEIN"/>
    <property type="match status" value="1"/>
</dbReference>
<dbReference type="Pfam" id="PF03398">
    <property type="entry name" value="Ist1"/>
    <property type="match status" value="1"/>
</dbReference>
<feature type="compositionally biased region" description="Basic and acidic residues" evidence="2">
    <location>
        <begin position="346"/>
        <end position="359"/>
    </location>
</feature>
<dbReference type="PANTHER" id="PTHR12161">
    <property type="entry name" value="IST1 FAMILY MEMBER"/>
    <property type="match status" value="1"/>
</dbReference>
<evidence type="ECO:0000313" key="4">
    <source>
        <dbReference type="EMBL" id="KAG6733744.1"/>
    </source>
</evidence>
<gene>
    <name evidence="3" type="ORF">CIPAW_01G238500</name>
    <name evidence="4" type="ORF">I3842_01G239600</name>
</gene>
<evidence type="ECO:0000256" key="1">
    <source>
        <dbReference type="ARBA" id="ARBA00005536"/>
    </source>
</evidence>
<sequence>MFDGILKSKFYSKCKSNLKLVNTRLEGIMKKRKAVQKYLKNDIADLLRSGLDINAYGRAEGLLVEQNMSTCYEFIEKLCGCISSHLSVMHKQRDCPEECKEAVASLIYAAARFADLPELRDLRAMFTEKYGNSLESFTSKEFVAKLRSNPPTKDMKLQLLQDIAQETNIEWDSKGLEQKLYTKPKQENPKCGSSSDDDDKWQKNKDDGVPDQYKQKAGSILSNGRGFITNRNDRYGMPTSSEDETTTDLSKNSSSSVGSVSEDEVESKRPLSYKSLSPPYHKKRADKNESNSVEPAKFKSHADEEEARRVNEPVIDDKPKPKSVRRRNLKPPPGYGVTEIDSSVTKQEDARQESDGDYRRRNRTTSVLDPPLARAASTPLELTSTEATKRHVRASSLQPEMLSIAGHVHPKLPEYDELAARVAALRGR</sequence>
<dbReference type="InterPro" id="IPR005061">
    <property type="entry name" value="Ist1"/>
</dbReference>
<dbReference type="Proteomes" id="UP000811246">
    <property type="component" value="Chromosome 1"/>
</dbReference>
<reference evidence="3" key="1">
    <citation type="submission" date="2020-12" db="EMBL/GenBank/DDBJ databases">
        <title>WGS assembly of Carya illinoinensis cv. Pawnee.</title>
        <authorList>
            <person name="Platts A."/>
            <person name="Shu S."/>
            <person name="Wright S."/>
            <person name="Barry K."/>
            <person name="Edger P."/>
            <person name="Pires J.C."/>
            <person name="Schmutz J."/>
        </authorList>
    </citation>
    <scope>NUCLEOTIDE SEQUENCE</scope>
    <source>
        <tissue evidence="3">Leaf</tissue>
    </source>
</reference>
<reference evidence="4" key="2">
    <citation type="submission" date="2021-01" db="EMBL/GenBank/DDBJ databases">
        <authorList>
            <person name="Lovell J.T."/>
            <person name="Bentley N."/>
            <person name="Bhattarai G."/>
            <person name="Jenkins J.W."/>
            <person name="Sreedasyam A."/>
            <person name="Alarcon Y."/>
            <person name="Bock C."/>
            <person name="Boston L."/>
            <person name="Carlson J."/>
            <person name="Cervantes K."/>
            <person name="Clermont K."/>
            <person name="Krom N."/>
            <person name="Kubenka K."/>
            <person name="Mamidi S."/>
            <person name="Mattison C."/>
            <person name="Monteros M."/>
            <person name="Pisani C."/>
            <person name="Plott C."/>
            <person name="Rajasekar S."/>
            <person name="Rhein H.S."/>
            <person name="Rohla C."/>
            <person name="Song M."/>
            <person name="Hilaire R.S."/>
            <person name="Shu S."/>
            <person name="Wells L."/>
            <person name="Wang X."/>
            <person name="Webber J."/>
            <person name="Heerema R.J."/>
            <person name="Klein P."/>
            <person name="Conner P."/>
            <person name="Grauke L."/>
            <person name="Grimwood J."/>
            <person name="Schmutz J."/>
            <person name="Randall J.J."/>
        </authorList>
    </citation>
    <scope>NUCLEOTIDE SEQUENCE</scope>
    <source>
        <tissue evidence="4">Leaf</tissue>
    </source>
</reference>
<dbReference type="Proteomes" id="UP000811609">
    <property type="component" value="Chromosome 1"/>
</dbReference>
<evidence type="ECO:0000313" key="5">
    <source>
        <dbReference type="Proteomes" id="UP000811609"/>
    </source>
</evidence>
<dbReference type="EMBL" id="CM031809">
    <property type="protein sequence ID" value="KAG6669353.1"/>
    <property type="molecule type" value="Genomic_DNA"/>
</dbReference>
<dbReference type="GO" id="GO:0015031">
    <property type="term" value="P:protein transport"/>
    <property type="evidence" value="ECO:0007669"/>
    <property type="project" value="InterPro"/>
</dbReference>
<evidence type="ECO:0000256" key="2">
    <source>
        <dbReference type="SAM" id="MobiDB-lite"/>
    </source>
</evidence>
<organism evidence="3 5">
    <name type="scientific">Carya illinoinensis</name>
    <name type="common">Pecan</name>
    <dbReference type="NCBI Taxonomy" id="32201"/>
    <lineage>
        <taxon>Eukaryota</taxon>
        <taxon>Viridiplantae</taxon>
        <taxon>Streptophyta</taxon>
        <taxon>Embryophyta</taxon>
        <taxon>Tracheophyta</taxon>
        <taxon>Spermatophyta</taxon>
        <taxon>Magnoliopsida</taxon>
        <taxon>eudicotyledons</taxon>
        <taxon>Gunneridae</taxon>
        <taxon>Pentapetalae</taxon>
        <taxon>rosids</taxon>
        <taxon>fabids</taxon>
        <taxon>Fagales</taxon>
        <taxon>Juglandaceae</taxon>
        <taxon>Carya</taxon>
    </lineage>
</organism>
<evidence type="ECO:0000313" key="3">
    <source>
        <dbReference type="EMBL" id="KAG6669353.1"/>
    </source>
</evidence>
<proteinExistence type="inferred from homology"/>
<feature type="compositionally biased region" description="Basic and acidic residues" evidence="2">
    <location>
        <begin position="296"/>
        <end position="320"/>
    </location>
</feature>
<comment type="similarity">
    <text evidence="1">Belongs to the IST1 family.</text>
</comment>
<dbReference type="OrthoDB" id="29853at2759"/>
<comment type="caution">
    <text evidence="3">The sequence shown here is derived from an EMBL/GenBank/DDBJ whole genome shotgun (WGS) entry which is preliminary data.</text>
</comment>
<keyword evidence="5" id="KW-1185">Reference proteome</keyword>
<dbReference type="FunFam" id="1.20.1260.60:FF:000002">
    <property type="entry name" value="Vacuolar protein sorting-associated protein IST1"/>
    <property type="match status" value="1"/>
</dbReference>
<name>A0A8T1RSZ4_CARIL</name>
<accession>A0A8T1RSZ4</accession>
<evidence type="ECO:0008006" key="6">
    <source>
        <dbReference type="Google" id="ProtNLM"/>
    </source>
</evidence>
<protein>
    <recommendedName>
        <fullName evidence="6">Regulator of Vps4 activity in the MVB pathway protein</fullName>
    </recommendedName>
</protein>
<dbReference type="Gene3D" id="1.20.1260.60">
    <property type="entry name" value="Vacuolar protein sorting-associated protein Ist1"/>
    <property type="match status" value="1"/>
</dbReference>
<dbReference type="EMBL" id="CM031825">
    <property type="protein sequence ID" value="KAG6733744.1"/>
    <property type="molecule type" value="Genomic_DNA"/>
</dbReference>